<gene>
    <name evidence="2" type="ORF">PIB30_046769</name>
</gene>
<feature type="region of interest" description="Disordered" evidence="1">
    <location>
        <begin position="1"/>
        <end position="29"/>
    </location>
</feature>
<evidence type="ECO:0000313" key="2">
    <source>
        <dbReference type="EMBL" id="MED6196360.1"/>
    </source>
</evidence>
<comment type="caution">
    <text evidence="2">The sequence shown here is derived from an EMBL/GenBank/DDBJ whole genome shotgun (WGS) entry which is preliminary data.</text>
</comment>
<evidence type="ECO:0000313" key="3">
    <source>
        <dbReference type="Proteomes" id="UP001341840"/>
    </source>
</evidence>
<feature type="compositionally biased region" description="Pro residues" evidence="1">
    <location>
        <begin position="1"/>
        <end position="13"/>
    </location>
</feature>
<protein>
    <submittedName>
        <fullName evidence="2">Uncharacterized protein</fullName>
    </submittedName>
</protein>
<evidence type="ECO:0000256" key="1">
    <source>
        <dbReference type="SAM" id="MobiDB-lite"/>
    </source>
</evidence>
<dbReference type="Proteomes" id="UP001341840">
    <property type="component" value="Unassembled WGS sequence"/>
</dbReference>
<organism evidence="2 3">
    <name type="scientific">Stylosanthes scabra</name>
    <dbReference type="NCBI Taxonomy" id="79078"/>
    <lineage>
        <taxon>Eukaryota</taxon>
        <taxon>Viridiplantae</taxon>
        <taxon>Streptophyta</taxon>
        <taxon>Embryophyta</taxon>
        <taxon>Tracheophyta</taxon>
        <taxon>Spermatophyta</taxon>
        <taxon>Magnoliopsida</taxon>
        <taxon>eudicotyledons</taxon>
        <taxon>Gunneridae</taxon>
        <taxon>Pentapetalae</taxon>
        <taxon>rosids</taxon>
        <taxon>fabids</taxon>
        <taxon>Fabales</taxon>
        <taxon>Fabaceae</taxon>
        <taxon>Papilionoideae</taxon>
        <taxon>50 kb inversion clade</taxon>
        <taxon>dalbergioids sensu lato</taxon>
        <taxon>Dalbergieae</taxon>
        <taxon>Pterocarpus clade</taxon>
        <taxon>Stylosanthes</taxon>
    </lineage>
</organism>
<keyword evidence="3" id="KW-1185">Reference proteome</keyword>
<reference evidence="2 3" key="1">
    <citation type="journal article" date="2023" name="Plants (Basel)">
        <title>Bridging the Gap: Combining Genomics and Transcriptomics Approaches to Understand Stylosanthes scabra, an Orphan Legume from the Brazilian Caatinga.</title>
        <authorList>
            <person name="Ferreira-Neto J.R.C."/>
            <person name="da Silva M.D."/>
            <person name="Binneck E."/>
            <person name="de Melo N.F."/>
            <person name="da Silva R.H."/>
            <person name="de Melo A.L.T.M."/>
            <person name="Pandolfi V."/>
            <person name="Bustamante F.O."/>
            <person name="Brasileiro-Vidal A.C."/>
            <person name="Benko-Iseppon A.M."/>
        </authorList>
    </citation>
    <scope>NUCLEOTIDE SEQUENCE [LARGE SCALE GENOMIC DNA]</scope>
    <source>
        <tissue evidence="2">Leaves</tissue>
    </source>
</reference>
<feature type="compositionally biased region" description="Acidic residues" evidence="1">
    <location>
        <begin position="170"/>
        <end position="180"/>
    </location>
</feature>
<dbReference type="EMBL" id="JASCZI010211743">
    <property type="protein sequence ID" value="MED6196360.1"/>
    <property type="molecule type" value="Genomic_DNA"/>
</dbReference>
<proteinExistence type="predicted"/>
<name>A0ABU6XGT3_9FABA</name>
<feature type="region of interest" description="Disordered" evidence="1">
    <location>
        <begin position="156"/>
        <end position="180"/>
    </location>
</feature>
<sequence length="180" mass="19664">NPFFENPPPPSRPSPSDTIPPQRHATAGPHLNPAKSAIAVFKLALFSLVRAFPLPQQSSSSSSSEGWDSVCVDYFGVRFCIEQEGIKELAIRFFSTRLPLVQGSSFVYLTPTLVIINAEFQNLIEPDESLTSPAIPSDDGELALERTELGPTVIEVAPHTNSAQEHHEDFNDESDSNESS</sequence>
<accession>A0ABU6XGT3</accession>
<feature type="non-terminal residue" evidence="2">
    <location>
        <position position="1"/>
    </location>
</feature>